<gene>
    <name evidence="2" type="ORF">A3J05_00285</name>
</gene>
<evidence type="ECO:0008006" key="4">
    <source>
        <dbReference type="Google" id="ProtNLM"/>
    </source>
</evidence>
<dbReference type="PANTHER" id="PTHR40278">
    <property type="entry name" value="DNA UTILIZATION PROTEIN HOFN"/>
    <property type="match status" value="1"/>
</dbReference>
<evidence type="ECO:0000313" key="2">
    <source>
        <dbReference type="EMBL" id="OGE99343.1"/>
    </source>
</evidence>
<evidence type="ECO:0000313" key="3">
    <source>
        <dbReference type="Proteomes" id="UP000177235"/>
    </source>
</evidence>
<feature type="transmembrane region" description="Helical" evidence="1">
    <location>
        <begin position="29"/>
        <end position="51"/>
    </location>
</feature>
<sequence>MIKRYINLLPPVEQQELRIMQVNQQIRDFGIRLLISLAVLIAIFLAIRFYLNIEVKQTREELARETGLLNSLETSAFRKEVERFNAELANFEILEKKQGKLSGILTEIAQKMPADLTLDRLTVDQSTGRIEIAGRASNRNSVLSFRQALIASERFKNINFPLANLEKPSNVAWQYRFFVK</sequence>
<dbReference type="InterPro" id="IPR052534">
    <property type="entry name" value="Extracell_DNA_Util/SecSys_Comp"/>
</dbReference>
<keyword evidence="1" id="KW-0472">Membrane</keyword>
<accession>A0A1F5QAX3</accession>
<evidence type="ECO:0000256" key="1">
    <source>
        <dbReference type="SAM" id="Phobius"/>
    </source>
</evidence>
<reference evidence="2 3" key="1">
    <citation type="journal article" date="2016" name="Nat. Commun.">
        <title>Thousands of microbial genomes shed light on interconnected biogeochemical processes in an aquifer system.</title>
        <authorList>
            <person name="Anantharaman K."/>
            <person name="Brown C.T."/>
            <person name="Hug L.A."/>
            <person name="Sharon I."/>
            <person name="Castelle C.J."/>
            <person name="Probst A.J."/>
            <person name="Thomas B.C."/>
            <person name="Singh A."/>
            <person name="Wilkins M.J."/>
            <person name="Karaoz U."/>
            <person name="Brodie E.L."/>
            <person name="Williams K.H."/>
            <person name="Hubbard S.S."/>
            <person name="Banfield J.F."/>
        </authorList>
    </citation>
    <scope>NUCLEOTIDE SEQUENCE [LARGE SCALE GENOMIC DNA]</scope>
</reference>
<protein>
    <recommendedName>
        <fullName evidence="4">Fimbrial assembly protein</fullName>
    </recommendedName>
</protein>
<comment type="caution">
    <text evidence="2">The sequence shown here is derived from an EMBL/GenBank/DDBJ whole genome shotgun (WGS) entry which is preliminary data.</text>
</comment>
<dbReference type="Pfam" id="PF05137">
    <property type="entry name" value="PilN"/>
    <property type="match status" value="1"/>
</dbReference>
<name>A0A1F5QAX3_9BACT</name>
<proteinExistence type="predicted"/>
<dbReference type="AlphaFoldDB" id="A0A1F5QAX3"/>
<dbReference type="EMBL" id="MFFF01000021">
    <property type="protein sequence ID" value="OGE99343.1"/>
    <property type="molecule type" value="Genomic_DNA"/>
</dbReference>
<dbReference type="PANTHER" id="PTHR40278:SF1">
    <property type="entry name" value="DNA UTILIZATION PROTEIN HOFN"/>
    <property type="match status" value="1"/>
</dbReference>
<dbReference type="InterPro" id="IPR007813">
    <property type="entry name" value="PilN"/>
</dbReference>
<dbReference type="Proteomes" id="UP000177235">
    <property type="component" value="Unassembled WGS sequence"/>
</dbReference>
<keyword evidence="1" id="KW-1133">Transmembrane helix</keyword>
<organism evidence="2 3">
    <name type="scientific">Candidatus Doudnabacteria bacterium RIFCSPLOWO2_02_FULL_48_13</name>
    <dbReference type="NCBI Taxonomy" id="1817845"/>
    <lineage>
        <taxon>Bacteria</taxon>
        <taxon>Candidatus Doudnaibacteriota</taxon>
    </lineage>
</organism>
<keyword evidence="1" id="KW-0812">Transmembrane</keyword>